<name>A0A8H7TEK7_9HELO</name>
<evidence type="ECO:0000256" key="1">
    <source>
        <dbReference type="ARBA" id="ARBA00008383"/>
    </source>
</evidence>
<reference evidence="3" key="1">
    <citation type="submission" date="2021-02" db="EMBL/GenBank/DDBJ databases">
        <title>Genome sequence Cadophora malorum strain M34.</title>
        <authorList>
            <person name="Stefanovic E."/>
            <person name="Vu D."/>
            <person name="Scully C."/>
            <person name="Dijksterhuis J."/>
            <person name="Roader J."/>
            <person name="Houbraken J."/>
        </authorList>
    </citation>
    <scope>NUCLEOTIDE SEQUENCE</scope>
    <source>
        <strain evidence="3">M34</strain>
    </source>
</reference>
<comment type="similarity">
    <text evidence="1">Belongs to the CoA-transferase III family.</text>
</comment>
<dbReference type="InterPro" id="IPR050483">
    <property type="entry name" value="CoA-transferase_III_domain"/>
</dbReference>
<sequence length="392" mass="43182">MSRVLAGPFCTQILADYGADVIKVEQPGQGDDTRYWRVDGETATWGKEDKMSYYFAAVNRNKRSITLDVKHEEGRKVLLDLVKTSDVLVENFIPGKMEKFGLGYETLAKLNPSLIYASISGYGAEGPYSKRAGYDIIAAAEAGLLHITGESDGPPTKPGVALTDISTGLYTHGAILAALQARHRTGKGQKIDSSLFETQLSLLTSVATVWLNMKKEATRFGTEHPSIVPYAAFKTMDSWLVCGAVNNRQFKNLVGLLGCGSVGEDKRFGTNDKRIENRDALKAILDECFVKKTTEEWLQALEGSGMPYGPINDMEHSFKHPQAEARDMIEEVDFEALVGGKLKTVGVPVKFGNTKTSIRMRPPLLGEHTEEILNEIGMEDDKIDWLKKNSVV</sequence>
<keyword evidence="4" id="KW-1185">Reference proteome</keyword>
<dbReference type="InterPro" id="IPR003673">
    <property type="entry name" value="CoA-Trfase_fam_III"/>
</dbReference>
<keyword evidence="2" id="KW-0808">Transferase</keyword>
<dbReference type="Pfam" id="PF02515">
    <property type="entry name" value="CoA_transf_3"/>
    <property type="match status" value="1"/>
</dbReference>
<dbReference type="PANTHER" id="PTHR48207:SF3">
    <property type="entry name" value="SUCCINATE--HYDROXYMETHYLGLUTARATE COA-TRANSFERASE"/>
    <property type="match status" value="1"/>
</dbReference>
<dbReference type="InterPro" id="IPR044855">
    <property type="entry name" value="CoA-Trfase_III_dom3_sf"/>
</dbReference>
<dbReference type="OrthoDB" id="5863171at2759"/>
<dbReference type="GO" id="GO:0005739">
    <property type="term" value="C:mitochondrion"/>
    <property type="evidence" value="ECO:0007669"/>
    <property type="project" value="TreeGrafter"/>
</dbReference>
<evidence type="ECO:0000256" key="2">
    <source>
        <dbReference type="ARBA" id="ARBA00022679"/>
    </source>
</evidence>
<accession>A0A8H7TEK7</accession>
<dbReference type="EMBL" id="JAFJYH010000089">
    <property type="protein sequence ID" value="KAG4420180.1"/>
    <property type="molecule type" value="Genomic_DNA"/>
</dbReference>
<dbReference type="PANTHER" id="PTHR48207">
    <property type="entry name" value="SUCCINATE--HYDROXYMETHYLGLUTARATE COA-TRANSFERASE"/>
    <property type="match status" value="1"/>
</dbReference>
<organism evidence="3 4">
    <name type="scientific">Cadophora malorum</name>
    <dbReference type="NCBI Taxonomy" id="108018"/>
    <lineage>
        <taxon>Eukaryota</taxon>
        <taxon>Fungi</taxon>
        <taxon>Dikarya</taxon>
        <taxon>Ascomycota</taxon>
        <taxon>Pezizomycotina</taxon>
        <taxon>Leotiomycetes</taxon>
        <taxon>Helotiales</taxon>
        <taxon>Ploettnerulaceae</taxon>
        <taxon>Cadophora</taxon>
    </lineage>
</organism>
<evidence type="ECO:0008006" key="5">
    <source>
        <dbReference type="Google" id="ProtNLM"/>
    </source>
</evidence>
<dbReference type="Proteomes" id="UP000664132">
    <property type="component" value="Unassembled WGS sequence"/>
</dbReference>
<evidence type="ECO:0000313" key="3">
    <source>
        <dbReference type="EMBL" id="KAG4420180.1"/>
    </source>
</evidence>
<dbReference type="SUPFAM" id="SSF89796">
    <property type="entry name" value="CoA-transferase family III (CaiB/BaiF)"/>
    <property type="match status" value="1"/>
</dbReference>
<comment type="caution">
    <text evidence="3">The sequence shown here is derived from an EMBL/GenBank/DDBJ whole genome shotgun (WGS) entry which is preliminary data.</text>
</comment>
<dbReference type="AlphaFoldDB" id="A0A8H7TEK7"/>
<evidence type="ECO:0000313" key="4">
    <source>
        <dbReference type="Proteomes" id="UP000664132"/>
    </source>
</evidence>
<gene>
    <name evidence="3" type="ORF">IFR04_006656</name>
</gene>
<proteinExistence type="inferred from homology"/>
<dbReference type="Gene3D" id="3.40.50.10540">
    <property type="entry name" value="Crotonobetainyl-coa:carnitine coa-transferase, domain 1"/>
    <property type="match status" value="1"/>
</dbReference>
<dbReference type="GO" id="GO:0047369">
    <property type="term" value="F:succinate-hydroxymethylglutarate CoA-transferase activity"/>
    <property type="evidence" value="ECO:0007669"/>
    <property type="project" value="TreeGrafter"/>
</dbReference>
<dbReference type="Gene3D" id="3.30.1540.10">
    <property type="entry name" value="formyl-coa transferase, domain 3"/>
    <property type="match status" value="1"/>
</dbReference>
<dbReference type="InterPro" id="IPR023606">
    <property type="entry name" value="CoA-Trfase_III_dom_1_sf"/>
</dbReference>
<protein>
    <recommendedName>
        <fullName evidence="5">CoA-transferase family III</fullName>
    </recommendedName>
</protein>